<comment type="similarity">
    <text evidence="1">Belongs to the OPA3 family.</text>
</comment>
<feature type="compositionally biased region" description="Basic and acidic residues" evidence="3">
    <location>
        <begin position="235"/>
        <end position="262"/>
    </location>
</feature>
<dbReference type="PANTHER" id="PTHR12499:SF0">
    <property type="entry name" value="OPTIC ATROPHY 3 PROTEIN"/>
    <property type="match status" value="1"/>
</dbReference>
<accession>A0ABQ6N8Q7</accession>
<evidence type="ECO:0000313" key="4">
    <source>
        <dbReference type="EMBL" id="GMI42938.1"/>
    </source>
</evidence>
<dbReference type="PANTHER" id="PTHR12499">
    <property type="entry name" value="OPTIC ATROPHY 3 PROTEIN OPA3"/>
    <property type="match status" value="1"/>
</dbReference>
<keyword evidence="2" id="KW-0175">Coiled coil</keyword>
<proteinExistence type="inferred from homology"/>
<keyword evidence="5" id="KW-1185">Reference proteome</keyword>
<evidence type="ECO:0000256" key="2">
    <source>
        <dbReference type="ARBA" id="ARBA00023054"/>
    </source>
</evidence>
<protein>
    <recommendedName>
        <fullName evidence="6">OPA3-like protein</fullName>
    </recommendedName>
</protein>
<evidence type="ECO:0008006" key="6">
    <source>
        <dbReference type="Google" id="ProtNLM"/>
    </source>
</evidence>
<feature type="compositionally biased region" description="Basic residues" evidence="3">
    <location>
        <begin position="167"/>
        <end position="183"/>
    </location>
</feature>
<reference evidence="4 5" key="1">
    <citation type="journal article" date="2023" name="Commun. Biol.">
        <title>Genome analysis of Parmales, the sister group of diatoms, reveals the evolutionary specialization of diatoms from phago-mixotrophs to photoautotrophs.</title>
        <authorList>
            <person name="Ban H."/>
            <person name="Sato S."/>
            <person name="Yoshikawa S."/>
            <person name="Yamada K."/>
            <person name="Nakamura Y."/>
            <person name="Ichinomiya M."/>
            <person name="Sato N."/>
            <person name="Blanc-Mathieu R."/>
            <person name="Endo H."/>
            <person name="Kuwata A."/>
            <person name="Ogata H."/>
        </authorList>
    </citation>
    <scope>NUCLEOTIDE SEQUENCE [LARGE SCALE GENOMIC DNA]</scope>
</reference>
<sequence>MSALPLAKLGGLLIKTLAKPTSKSLKAYARSHPNMSSLLRATGEASHQATARLSIASAGPFKVKSVPPLDAGKATERGAEILGEGFILLVGSAITVAEYARSAKAAKEKAAKRAAELDAVDEDLQTRLLVLERRCAQLEGKVKGAFGRGGGVEEVREEEARREVRERRRNKAPKPKPKPKPKPAPKAAPKPEAPEEKARVNAFGIDTSVYGEGEGGVPDGGGIAARIQARLKGGGKGEKGGGGRVEEREAFEYEPERREERAGWREWARGALESVKGWSGGGPKT</sequence>
<feature type="region of interest" description="Disordered" evidence="3">
    <location>
        <begin position="146"/>
        <end position="200"/>
    </location>
</feature>
<gene>
    <name evidence="4" type="ORF">TeGR_g7036</name>
</gene>
<dbReference type="EMBL" id="BRYB01001101">
    <property type="protein sequence ID" value="GMI42938.1"/>
    <property type="molecule type" value="Genomic_DNA"/>
</dbReference>
<feature type="compositionally biased region" description="Basic and acidic residues" evidence="3">
    <location>
        <begin position="151"/>
        <end position="166"/>
    </location>
</feature>
<dbReference type="InterPro" id="IPR010754">
    <property type="entry name" value="OPA3-like"/>
</dbReference>
<dbReference type="Proteomes" id="UP001165060">
    <property type="component" value="Unassembled WGS sequence"/>
</dbReference>
<organism evidence="4 5">
    <name type="scientific">Tetraparma gracilis</name>
    <dbReference type="NCBI Taxonomy" id="2962635"/>
    <lineage>
        <taxon>Eukaryota</taxon>
        <taxon>Sar</taxon>
        <taxon>Stramenopiles</taxon>
        <taxon>Ochrophyta</taxon>
        <taxon>Bolidophyceae</taxon>
        <taxon>Parmales</taxon>
        <taxon>Triparmaceae</taxon>
        <taxon>Tetraparma</taxon>
    </lineage>
</organism>
<comment type="caution">
    <text evidence="4">The sequence shown here is derived from an EMBL/GenBank/DDBJ whole genome shotgun (WGS) entry which is preliminary data.</text>
</comment>
<name>A0ABQ6N8Q7_9STRA</name>
<feature type="region of interest" description="Disordered" evidence="3">
    <location>
        <begin position="232"/>
        <end position="262"/>
    </location>
</feature>
<dbReference type="Pfam" id="PF07047">
    <property type="entry name" value="OPA3"/>
    <property type="match status" value="1"/>
</dbReference>
<evidence type="ECO:0000256" key="1">
    <source>
        <dbReference type="ARBA" id="ARBA00007584"/>
    </source>
</evidence>
<evidence type="ECO:0000313" key="5">
    <source>
        <dbReference type="Proteomes" id="UP001165060"/>
    </source>
</evidence>
<evidence type="ECO:0000256" key="3">
    <source>
        <dbReference type="SAM" id="MobiDB-lite"/>
    </source>
</evidence>